<dbReference type="CDD" id="cd16438">
    <property type="entry name" value="beta_Kdo_transferase_KpsS_like"/>
    <property type="match status" value="1"/>
</dbReference>
<dbReference type="GO" id="GO:0015774">
    <property type="term" value="P:polysaccharide transport"/>
    <property type="evidence" value="ECO:0007669"/>
    <property type="project" value="InterPro"/>
</dbReference>
<dbReference type="AlphaFoldDB" id="A0A9W6K818"/>
<accession>A0A9W6K818</accession>
<evidence type="ECO:0000313" key="2">
    <source>
        <dbReference type="Proteomes" id="UP001143328"/>
    </source>
</evidence>
<keyword evidence="2" id="KW-1185">Reference proteome</keyword>
<dbReference type="InterPro" id="IPR007833">
    <property type="entry name" value="Capsule_polysaccharide_synth"/>
</dbReference>
<dbReference type="RefSeq" id="WP_271196697.1">
    <property type="nucleotide sequence ID" value="NZ_BSFN01000011.1"/>
</dbReference>
<proteinExistence type="predicted"/>
<evidence type="ECO:0008006" key="3">
    <source>
        <dbReference type="Google" id="ProtNLM"/>
    </source>
</evidence>
<dbReference type="Gene3D" id="3.40.50.12580">
    <property type="match status" value="1"/>
</dbReference>
<reference evidence="1" key="2">
    <citation type="submission" date="2023-01" db="EMBL/GenBank/DDBJ databases">
        <authorList>
            <person name="Sun Q."/>
            <person name="Evtushenko L."/>
        </authorList>
    </citation>
    <scope>NUCLEOTIDE SEQUENCE</scope>
    <source>
        <strain evidence="1">VKM B-2935</strain>
    </source>
</reference>
<evidence type="ECO:0000313" key="1">
    <source>
        <dbReference type="EMBL" id="GLK90512.1"/>
    </source>
</evidence>
<name>A0A9W6K818_9PSED</name>
<dbReference type="Proteomes" id="UP001143328">
    <property type="component" value="Unassembled WGS sequence"/>
</dbReference>
<sequence>MTNFLFFSLAKHQSIYFQRLLNETELDGKVVVPAQMPWPRPWQLGQILSRIDWAHLVEEKCQERRVKNKYQGGLYRLLLRLELAWVGLRAHALLKREQPKTLAMWNGSHRYCQLLRALKPAECGTFFFENGLLPDTTTLDAKGVNFHNSVPRDQAFYLNYPAATDDENGDVVLIPRKPRHTNLTPIELPPSYIFMPFQDDRDTQVRLFSPWVGNMRELFALGERIAAQTGKTVVFKEHPSSREVYPDLHQRTHERLLFANGNATQQLIEQSEFVITLNSTVGLESLLLAKPVLTLGQAFFNVPGVVMHADSADELLAAVKSFPNWPLDAGVKRNFLRYLAHDYCIKGGWQKADAEHLQRVARRMLGQG</sequence>
<dbReference type="InterPro" id="IPR043148">
    <property type="entry name" value="TagF_C"/>
</dbReference>
<dbReference type="EMBL" id="BSFN01000011">
    <property type="protein sequence ID" value="GLK90512.1"/>
    <property type="molecule type" value="Genomic_DNA"/>
</dbReference>
<organism evidence="1 2">
    <name type="scientific">Pseudomonas turukhanskensis</name>
    <dbReference type="NCBI Taxonomy" id="1806536"/>
    <lineage>
        <taxon>Bacteria</taxon>
        <taxon>Pseudomonadati</taxon>
        <taxon>Pseudomonadota</taxon>
        <taxon>Gammaproteobacteria</taxon>
        <taxon>Pseudomonadales</taxon>
        <taxon>Pseudomonadaceae</taxon>
        <taxon>Pseudomonas</taxon>
    </lineage>
</organism>
<dbReference type="Pfam" id="PF05159">
    <property type="entry name" value="Capsule_synth"/>
    <property type="match status" value="1"/>
</dbReference>
<comment type="caution">
    <text evidence="1">The sequence shown here is derived from an EMBL/GenBank/DDBJ whole genome shotgun (WGS) entry which is preliminary data.</text>
</comment>
<reference evidence="1" key="1">
    <citation type="journal article" date="2014" name="Int. J. Syst. Evol. Microbiol.">
        <title>Complete genome sequence of Corynebacterium casei LMG S-19264T (=DSM 44701T), isolated from a smear-ripened cheese.</title>
        <authorList>
            <consortium name="US DOE Joint Genome Institute (JGI-PGF)"/>
            <person name="Walter F."/>
            <person name="Albersmeier A."/>
            <person name="Kalinowski J."/>
            <person name="Ruckert C."/>
        </authorList>
    </citation>
    <scope>NUCLEOTIDE SEQUENCE</scope>
    <source>
        <strain evidence="1">VKM B-2935</strain>
    </source>
</reference>
<protein>
    <recommendedName>
        <fullName evidence="3">Capsular biosynthesis protein</fullName>
    </recommendedName>
</protein>
<dbReference type="GO" id="GO:0000271">
    <property type="term" value="P:polysaccharide biosynthetic process"/>
    <property type="evidence" value="ECO:0007669"/>
    <property type="project" value="InterPro"/>
</dbReference>
<gene>
    <name evidence="1" type="ORF">GCM10017655_35760</name>
</gene>